<feature type="transmembrane region" description="Helical" evidence="9">
    <location>
        <begin position="249"/>
        <end position="271"/>
    </location>
</feature>
<feature type="transmembrane region" description="Helical" evidence="9">
    <location>
        <begin position="21"/>
        <end position="42"/>
    </location>
</feature>
<dbReference type="PANTHER" id="PTHR30614">
    <property type="entry name" value="MEMBRANE COMPONENT OF AMINO ACID ABC TRANSPORTER"/>
    <property type="match status" value="1"/>
</dbReference>
<dbReference type="AlphaFoldDB" id="A0A1C3WCR5"/>
<protein>
    <submittedName>
        <fullName evidence="11">Polar amino acid transport system permease protein</fullName>
    </submittedName>
</protein>
<evidence type="ECO:0000256" key="6">
    <source>
        <dbReference type="ARBA" id="ARBA00022970"/>
    </source>
</evidence>
<evidence type="ECO:0000313" key="12">
    <source>
        <dbReference type="Proteomes" id="UP000199205"/>
    </source>
</evidence>
<keyword evidence="7 9" id="KW-1133">Transmembrane helix</keyword>
<dbReference type="InterPro" id="IPR035906">
    <property type="entry name" value="MetI-like_sf"/>
</dbReference>
<dbReference type="EMBL" id="FMAF01000010">
    <property type="protein sequence ID" value="SCB37937.1"/>
    <property type="molecule type" value="Genomic_DNA"/>
</dbReference>
<evidence type="ECO:0000256" key="1">
    <source>
        <dbReference type="ARBA" id="ARBA00004429"/>
    </source>
</evidence>
<dbReference type="GO" id="GO:0006865">
    <property type="term" value="P:amino acid transport"/>
    <property type="evidence" value="ECO:0007669"/>
    <property type="project" value="UniProtKB-KW"/>
</dbReference>
<evidence type="ECO:0000256" key="9">
    <source>
        <dbReference type="RuleBase" id="RU363032"/>
    </source>
</evidence>
<evidence type="ECO:0000256" key="5">
    <source>
        <dbReference type="ARBA" id="ARBA00022692"/>
    </source>
</evidence>
<feature type="domain" description="ABC transmembrane type-1" evidence="10">
    <location>
        <begin position="65"/>
        <end position="272"/>
    </location>
</feature>
<dbReference type="Pfam" id="PF00528">
    <property type="entry name" value="BPD_transp_1"/>
    <property type="match status" value="1"/>
</dbReference>
<evidence type="ECO:0000256" key="4">
    <source>
        <dbReference type="ARBA" id="ARBA00022475"/>
    </source>
</evidence>
<dbReference type="OrthoDB" id="9814550at2"/>
<sequence length="296" mass="32871">MTSQIQNEAIELNKPIPVRHYGRWVLTACLVAIALGVANSVATNPNFHWDIVIQYLFDQQIVRGVGWTLIITVVAMAVSIAIAGTLVIMRDSGNPVLSVLSWLWVWFFRGTPVYTQLVFWGLLAVLYPRISLNLPVTGALFDLRTKDVLTPALAAIAGLAFNESAYLAEIFRAGFKAVDGGQTEAAEALGMRRMKIMFRIVIPQAMRMIIPPTGNETIGMLKTTSLVLAVPFAYDLTFAANTISNRLYMPIPLLVVAGLWYLTITTILMWGQSYLERYFGRGLDRTTIKIQAKESQ</sequence>
<keyword evidence="3 9" id="KW-0813">Transport</keyword>
<dbReference type="Proteomes" id="UP000199205">
    <property type="component" value="Unassembled WGS sequence"/>
</dbReference>
<dbReference type="InterPro" id="IPR010065">
    <property type="entry name" value="AA_ABC_transptr_permease_3TM"/>
</dbReference>
<reference evidence="11 12" key="1">
    <citation type="submission" date="2016-08" db="EMBL/GenBank/DDBJ databases">
        <authorList>
            <person name="Seilhamer J.J."/>
        </authorList>
    </citation>
    <scope>NUCLEOTIDE SEQUENCE [LARGE SCALE GENOMIC DNA]</scope>
    <source>
        <strain evidence="11 12">P1-7</strain>
    </source>
</reference>
<feature type="transmembrane region" description="Helical" evidence="9">
    <location>
        <begin position="148"/>
        <end position="168"/>
    </location>
</feature>
<evidence type="ECO:0000256" key="2">
    <source>
        <dbReference type="ARBA" id="ARBA00010072"/>
    </source>
</evidence>
<organism evidence="11 12">
    <name type="scientific">Rhizobium lusitanum</name>
    <dbReference type="NCBI Taxonomy" id="293958"/>
    <lineage>
        <taxon>Bacteria</taxon>
        <taxon>Pseudomonadati</taxon>
        <taxon>Pseudomonadota</taxon>
        <taxon>Alphaproteobacteria</taxon>
        <taxon>Hyphomicrobiales</taxon>
        <taxon>Rhizobiaceae</taxon>
        <taxon>Rhizobium/Agrobacterium group</taxon>
        <taxon>Rhizobium</taxon>
    </lineage>
</organism>
<dbReference type="NCBIfam" id="TIGR01726">
    <property type="entry name" value="HEQRo_perm_3TM"/>
    <property type="match status" value="1"/>
</dbReference>
<feature type="transmembrane region" description="Helical" evidence="9">
    <location>
        <begin position="65"/>
        <end position="89"/>
    </location>
</feature>
<comment type="subcellular location">
    <subcellularLocation>
        <location evidence="1">Cell inner membrane</location>
        <topology evidence="1">Multi-pass membrane protein</topology>
    </subcellularLocation>
    <subcellularLocation>
        <location evidence="9">Cell membrane</location>
        <topology evidence="9">Multi-pass membrane protein</topology>
    </subcellularLocation>
</comment>
<dbReference type="SUPFAM" id="SSF161098">
    <property type="entry name" value="MetI-like"/>
    <property type="match status" value="1"/>
</dbReference>
<comment type="similarity">
    <text evidence="2">Belongs to the binding-protein-dependent transport system permease family. HisMQ subfamily.</text>
</comment>
<evidence type="ECO:0000313" key="11">
    <source>
        <dbReference type="EMBL" id="SCB37937.1"/>
    </source>
</evidence>
<feature type="transmembrane region" description="Helical" evidence="9">
    <location>
        <begin position="101"/>
        <end position="128"/>
    </location>
</feature>
<keyword evidence="5 9" id="KW-0812">Transmembrane</keyword>
<dbReference type="PANTHER" id="PTHR30614:SF0">
    <property type="entry name" value="L-CYSTINE TRANSPORT SYSTEM PERMEASE PROTEIN TCYL"/>
    <property type="match status" value="1"/>
</dbReference>
<evidence type="ECO:0000256" key="3">
    <source>
        <dbReference type="ARBA" id="ARBA00022448"/>
    </source>
</evidence>
<dbReference type="GO" id="GO:0022857">
    <property type="term" value="F:transmembrane transporter activity"/>
    <property type="evidence" value="ECO:0007669"/>
    <property type="project" value="InterPro"/>
</dbReference>
<proteinExistence type="inferred from homology"/>
<name>A0A1C3WCR5_9HYPH</name>
<gene>
    <name evidence="11" type="ORF">GA0061101_110101</name>
</gene>
<keyword evidence="8 9" id="KW-0472">Membrane</keyword>
<dbReference type="PROSITE" id="PS50928">
    <property type="entry name" value="ABC_TM1"/>
    <property type="match status" value="1"/>
</dbReference>
<dbReference type="CDD" id="cd06261">
    <property type="entry name" value="TM_PBP2"/>
    <property type="match status" value="1"/>
</dbReference>
<evidence type="ECO:0000256" key="8">
    <source>
        <dbReference type="ARBA" id="ARBA00023136"/>
    </source>
</evidence>
<accession>A0A1C3WCR5</accession>
<dbReference type="Gene3D" id="1.10.3720.10">
    <property type="entry name" value="MetI-like"/>
    <property type="match status" value="1"/>
</dbReference>
<dbReference type="InterPro" id="IPR043429">
    <property type="entry name" value="ArtM/GltK/GlnP/TcyL/YhdX-like"/>
</dbReference>
<evidence type="ECO:0000259" key="10">
    <source>
        <dbReference type="PROSITE" id="PS50928"/>
    </source>
</evidence>
<keyword evidence="6" id="KW-0029">Amino-acid transport</keyword>
<dbReference type="RefSeq" id="WP_092574722.1">
    <property type="nucleotide sequence ID" value="NZ_FMAF01000010.1"/>
</dbReference>
<dbReference type="GO" id="GO:0043190">
    <property type="term" value="C:ATP-binding cassette (ABC) transporter complex"/>
    <property type="evidence" value="ECO:0007669"/>
    <property type="project" value="InterPro"/>
</dbReference>
<dbReference type="InterPro" id="IPR000515">
    <property type="entry name" value="MetI-like"/>
</dbReference>
<keyword evidence="4" id="KW-1003">Cell membrane</keyword>
<evidence type="ECO:0000256" key="7">
    <source>
        <dbReference type="ARBA" id="ARBA00022989"/>
    </source>
</evidence>